<reference evidence="2" key="1">
    <citation type="journal article" date="2023" name="Mol. Phylogenet. Evol.">
        <title>Genome-scale phylogeny and comparative genomics of the fungal order Sordariales.</title>
        <authorList>
            <person name="Hensen N."/>
            <person name="Bonometti L."/>
            <person name="Westerberg I."/>
            <person name="Brannstrom I.O."/>
            <person name="Guillou S."/>
            <person name="Cros-Aarteil S."/>
            <person name="Calhoun S."/>
            <person name="Haridas S."/>
            <person name="Kuo A."/>
            <person name="Mondo S."/>
            <person name="Pangilinan J."/>
            <person name="Riley R."/>
            <person name="LaButti K."/>
            <person name="Andreopoulos B."/>
            <person name="Lipzen A."/>
            <person name="Chen C."/>
            <person name="Yan M."/>
            <person name="Daum C."/>
            <person name="Ng V."/>
            <person name="Clum A."/>
            <person name="Steindorff A."/>
            <person name="Ohm R.A."/>
            <person name="Martin F."/>
            <person name="Silar P."/>
            <person name="Natvig D.O."/>
            <person name="Lalanne C."/>
            <person name="Gautier V."/>
            <person name="Ament-Velasquez S.L."/>
            <person name="Kruys A."/>
            <person name="Hutchinson M.I."/>
            <person name="Powell A.J."/>
            <person name="Barry K."/>
            <person name="Miller A.N."/>
            <person name="Grigoriev I.V."/>
            <person name="Debuchy R."/>
            <person name="Gladieux P."/>
            <person name="Hiltunen Thoren M."/>
            <person name="Johannesson H."/>
        </authorList>
    </citation>
    <scope>NUCLEOTIDE SEQUENCE</scope>
    <source>
        <strain evidence="2">CBS 892.96</strain>
    </source>
</reference>
<reference evidence="2" key="2">
    <citation type="submission" date="2023-05" db="EMBL/GenBank/DDBJ databases">
        <authorList>
            <consortium name="Lawrence Berkeley National Laboratory"/>
            <person name="Steindorff A."/>
            <person name="Hensen N."/>
            <person name="Bonometti L."/>
            <person name="Westerberg I."/>
            <person name="Brannstrom I.O."/>
            <person name="Guillou S."/>
            <person name="Cros-Aarteil S."/>
            <person name="Calhoun S."/>
            <person name="Haridas S."/>
            <person name="Kuo A."/>
            <person name="Mondo S."/>
            <person name="Pangilinan J."/>
            <person name="Riley R."/>
            <person name="Labutti K."/>
            <person name="Andreopoulos B."/>
            <person name="Lipzen A."/>
            <person name="Chen C."/>
            <person name="Yanf M."/>
            <person name="Daum C."/>
            <person name="Ng V."/>
            <person name="Clum A."/>
            <person name="Ohm R."/>
            <person name="Martin F."/>
            <person name="Silar P."/>
            <person name="Natvig D."/>
            <person name="Lalanne C."/>
            <person name="Gautier V."/>
            <person name="Ament-Velasquez S.L."/>
            <person name="Kruys A."/>
            <person name="Hutchinson M.I."/>
            <person name="Powell A.J."/>
            <person name="Barry K."/>
            <person name="Miller A.N."/>
            <person name="Grigoriev I.V."/>
            <person name="Debuchy R."/>
            <person name="Gladieux P."/>
            <person name="Thoren M.H."/>
            <person name="Johannesson H."/>
        </authorList>
    </citation>
    <scope>NUCLEOTIDE SEQUENCE</scope>
    <source>
        <strain evidence="2">CBS 892.96</strain>
    </source>
</reference>
<evidence type="ECO:0000313" key="2">
    <source>
        <dbReference type="EMBL" id="KAK4176542.1"/>
    </source>
</evidence>
<protein>
    <submittedName>
        <fullName evidence="2">Heterokaryon incompatibility protein-domain-containing protein</fullName>
    </submittedName>
</protein>
<keyword evidence="3" id="KW-1185">Reference proteome</keyword>
<feature type="domain" description="Heterokaryon incompatibility" evidence="1">
    <location>
        <begin position="63"/>
        <end position="229"/>
    </location>
</feature>
<accession>A0AAN7A8P7</accession>
<dbReference type="EMBL" id="MU866193">
    <property type="protein sequence ID" value="KAK4176542.1"/>
    <property type="molecule type" value="Genomic_DNA"/>
</dbReference>
<dbReference type="AlphaFoldDB" id="A0AAN7A8P7"/>
<dbReference type="PANTHER" id="PTHR24148:SF77">
    <property type="entry name" value="HETEROKARYON INCOMPATIBILITY DOMAIN-CONTAINING PROTEIN"/>
    <property type="match status" value="1"/>
</dbReference>
<dbReference type="Pfam" id="PF26639">
    <property type="entry name" value="Het-6_barrel"/>
    <property type="match status" value="1"/>
</dbReference>
<dbReference type="PANTHER" id="PTHR24148">
    <property type="entry name" value="ANKYRIN REPEAT DOMAIN-CONTAINING PROTEIN 39 HOMOLOG-RELATED"/>
    <property type="match status" value="1"/>
</dbReference>
<gene>
    <name evidence="2" type="ORF">QBC36DRAFT_346181</name>
</gene>
<evidence type="ECO:0000259" key="1">
    <source>
        <dbReference type="Pfam" id="PF06985"/>
    </source>
</evidence>
<organism evidence="2 3">
    <name type="scientific">Triangularia setosa</name>
    <dbReference type="NCBI Taxonomy" id="2587417"/>
    <lineage>
        <taxon>Eukaryota</taxon>
        <taxon>Fungi</taxon>
        <taxon>Dikarya</taxon>
        <taxon>Ascomycota</taxon>
        <taxon>Pezizomycotina</taxon>
        <taxon>Sordariomycetes</taxon>
        <taxon>Sordariomycetidae</taxon>
        <taxon>Sordariales</taxon>
        <taxon>Podosporaceae</taxon>
        <taxon>Triangularia</taxon>
    </lineage>
</organism>
<dbReference type="Proteomes" id="UP001302321">
    <property type="component" value="Unassembled WGS sequence"/>
</dbReference>
<dbReference type="InterPro" id="IPR010730">
    <property type="entry name" value="HET"/>
</dbReference>
<sequence>MTKFGKFFYLPLKHDIREIRLLTLNYPDPGSGEVSRGSDSSLLPSINLTLFHAALDAQPTHVFSALSYVWGEANNNRSIILDGQTFQVTNNLFTALTRLYTDSFNGHIWIDAICINQSDNDEKAVQVQLMSHIYTRAAKVLIWLGPEPDHGALQSIQYLGTMFREQVRSRAGIGEIEFNNWASGFVQTVRQFAVTDGYGDSSKPGFNFELLWLFFSQRPWWRRVWIIQEVVLARQATILCGTASIPWDDLAECLAVFEWMVLYPSIEPQHKRLYHIVGAITQSVMHLSLASSGYQRSLKGAAGDVEKAGMSLLETLNWTFLNSDHDGGIQATSPRDRIYGLLGIVRPEDVQRITVDYSDNWSLDKILFEVGKILLKDHGPDVLTYYQGPLMQKCHENPPPSWVIDWTAPRTLIVPGISLENEHHNKYNASRGTSWEYWSSKCLVEQASYEQPQISLRGQIVAQITAVGQEFVALPGSPGFLGAARTWLLEIEGMVETYRVSSSDLNVHTNDDASLSSSGSALSNVWRVPMCDMGLIQRADDEHSARYLHGFEVLTGKRQPAPEMASEGERVAWIMAETWDFRRVWKVYGRRAFVDSAGRPGLSIKNAQVADQVVIFAGGHVPFIIRPTADKGGDVRYRFVGSAYVFGLMDGEGMEGGQNLEEIRLI</sequence>
<proteinExistence type="predicted"/>
<dbReference type="Pfam" id="PF06985">
    <property type="entry name" value="HET"/>
    <property type="match status" value="1"/>
</dbReference>
<dbReference type="InterPro" id="IPR052895">
    <property type="entry name" value="HetReg/Transcr_Mod"/>
</dbReference>
<evidence type="ECO:0000313" key="3">
    <source>
        <dbReference type="Proteomes" id="UP001302321"/>
    </source>
</evidence>
<comment type="caution">
    <text evidence="2">The sequence shown here is derived from an EMBL/GenBank/DDBJ whole genome shotgun (WGS) entry which is preliminary data.</text>
</comment>
<name>A0AAN7A8P7_9PEZI</name>